<evidence type="ECO:0000256" key="1">
    <source>
        <dbReference type="SAM" id="Phobius"/>
    </source>
</evidence>
<evidence type="ECO:0000313" key="3">
    <source>
        <dbReference type="Proteomes" id="UP000064939"/>
    </source>
</evidence>
<keyword evidence="3" id="KW-1185">Reference proteome</keyword>
<accession>A0A0N9VEK8</accession>
<protein>
    <submittedName>
        <fullName evidence="2">Uncharacterized protein</fullName>
    </submittedName>
</protein>
<dbReference type="KEGG" id="aei:AOY20_08845"/>
<dbReference type="EMBL" id="CP012808">
    <property type="protein sequence ID" value="ALH95625.1"/>
    <property type="molecule type" value="Genomic_DNA"/>
</dbReference>
<dbReference type="Proteomes" id="UP000064939">
    <property type="component" value="Chromosome"/>
</dbReference>
<keyword evidence="1" id="KW-1133">Transmembrane helix</keyword>
<feature type="transmembrane region" description="Helical" evidence="1">
    <location>
        <begin position="29"/>
        <end position="47"/>
    </location>
</feature>
<reference evidence="2 3" key="1">
    <citation type="journal article" date="2015" name="Int. J. Syst. Evol. Microbiol.">
        <title>Acinetobacter equi sp. nov. isolated from horse faeces.</title>
        <authorList>
            <person name="Poppel M.T."/>
            <person name="Skiebe E."/>
            <person name="Laue M."/>
            <person name="Bergmann H."/>
            <person name="Ebersberger I."/>
            <person name="Garn T."/>
            <person name="Fruth A."/>
            <person name="Baumgardt S."/>
            <person name="Busse H.J."/>
            <person name="Wilharm G."/>
        </authorList>
    </citation>
    <scope>NUCLEOTIDE SEQUENCE [LARGE SCALE GENOMIC DNA]</scope>
    <source>
        <strain evidence="2 3">114</strain>
    </source>
</reference>
<keyword evidence="1" id="KW-0472">Membrane</keyword>
<dbReference type="RefSeq" id="WP_054581516.1">
    <property type="nucleotide sequence ID" value="NZ_CP012808.1"/>
</dbReference>
<evidence type="ECO:0000313" key="2">
    <source>
        <dbReference type="EMBL" id="ALH95625.1"/>
    </source>
</evidence>
<feature type="transmembrane region" description="Helical" evidence="1">
    <location>
        <begin position="91"/>
        <end position="114"/>
    </location>
</feature>
<name>A0A0N9VEK8_9GAMM</name>
<dbReference type="AlphaFoldDB" id="A0A0N9VEK8"/>
<sequence length="304" mass="35530">MSLEKYAIDPIKIESGIVQIKKRTQRLDIYMICTGTIFLASMVALFLQQDFVYGFFGLTIELKQLHIPVSADGNLANLHAQPDYFMNLLSWFGWFILKLFVSFIGSFFIIRFIKRFQFFARRFKSFILKFVAWLIAFILLWSVLTYIQYERKDKDLQAYAKVIAYDQDLQQSELAQYLKTTTLDSTVQAYLLAQVALLHQPVDKDAAIPYILDLINSEKNNSEFFQYGFKPEQLWTMQYQTYGKALTPMAETVEKQVLQANRISKLVQYFIIVIGIFSVGLTILIFLLSWNLKKRIGRIEKNLF</sequence>
<dbReference type="OrthoDB" id="6708686at2"/>
<feature type="transmembrane region" description="Helical" evidence="1">
    <location>
        <begin position="126"/>
        <end position="147"/>
    </location>
</feature>
<organism evidence="2 3">
    <name type="scientific">Acinetobacter equi</name>
    <dbReference type="NCBI Taxonomy" id="1324350"/>
    <lineage>
        <taxon>Bacteria</taxon>
        <taxon>Pseudomonadati</taxon>
        <taxon>Pseudomonadota</taxon>
        <taxon>Gammaproteobacteria</taxon>
        <taxon>Moraxellales</taxon>
        <taxon>Moraxellaceae</taxon>
        <taxon>Acinetobacter</taxon>
    </lineage>
</organism>
<keyword evidence="1" id="KW-0812">Transmembrane</keyword>
<feature type="transmembrane region" description="Helical" evidence="1">
    <location>
        <begin position="266"/>
        <end position="288"/>
    </location>
</feature>
<dbReference type="STRING" id="1324350.AOY20_08845"/>
<gene>
    <name evidence="2" type="ORF">AOY20_08845</name>
</gene>
<proteinExistence type="predicted"/>